<dbReference type="PANTHER" id="PTHR22762:SF54">
    <property type="entry name" value="BCDNA.GH04962"/>
    <property type="match status" value="1"/>
</dbReference>
<dbReference type="Pfam" id="PF01055">
    <property type="entry name" value="Glyco_hydro_31_2nd"/>
    <property type="match status" value="1"/>
</dbReference>
<dbReference type="VEuPathDB" id="CryptoDB:Cvel_16690"/>
<keyword evidence="7" id="KW-0812">Transmembrane</keyword>
<gene>
    <name evidence="9" type="ORF">Cvel_16690</name>
</gene>
<evidence type="ECO:0000256" key="3">
    <source>
        <dbReference type="ARBA" id="ARBA00022801"/>
    </source>
</evidence>
<evidence type="ECO:0000259" key="8">
    <source>
        <dbReference type="Pfam" id="PF01055"/>
    </source>
</evidence>
<dbReference type="SUPFAM" id="SSF51445">
    <property type="entry name" value="(Trans)glycosidases"/>
    <property type="match status" value="1"/>
</dbReference>
<evidence type="ECO:0000313" key="9">
    <source>
        <dbReference type="EMBL" id="CEM11866.1"/>
    </source>
</evidence>
<keyword evidence="2" id="KW-0732">Signal</keyword>
<evidence type="ECO:0000256" key="7">
    <source>
        <dbReference type="SAM" id="Phobius"/>
    </source>
</evidence>
<dbReference type="PANTHER" id="PTHR22762">
    <property type="entry name" value="ALPHA-GLUCOSIDASE"/>
    <property type="match status" value="1"/>
</dbReference>
<dbReference type="EMBL" id="CDMZ01000326">
    <property type="protein sequence ID" value="CEM11866.1"/>
    <property type="molecule type" value="Genomic_DNA"/>
</dbReference>
<reference evidence="9" key="1">
    <citation type="submission" date="2014-11" db="EMBL/GenBank/DDBJ databases">
        <authorList>
            <person name="Otto D Thomas"/>
            <person name="Naeem Raeece"/>
        </authorList>
    </citation>
    <scope>NUCLEOTIDE SEQUENCE</scope>
</reference>
<evidence type="ECO:0000256" key="2">
    <source>
        <dbReference type="ARBA" id="ARBA00022729"/>
    </source>
</evidence>
<feature type="domain" description="Glycoside hydrolase family 31 TIM barrel" evidence="8">
    <location>
        <begin position="311"/>
        <end position="392"/>
    </location>
</feature>
<dbReference type="GO" id="GO:0006491">
    <property type="term" value="P:N-glycan processing"/>
    <property type="evidence" value="ECO:0007669"/>
    <property type="project" value="TreeGrafter"/>
</dbReference>
<feature type="transmembrane region" description="Helical" evidence="7">
    <location>
        <begin position="455"/>
        <end position="477"/>
    </location>
</feature>
<evidence type="ECO:0000256" key="4">
    <source>
        <dbReference type="ARBA" id="ARBA00023180"/>
    </source>
</evidence>
<keyword evidence="3 6" id="KW-0378">Hydrolase</keyword>
<keyword evidence="4" id="KW-0325">Glycoprotein</keyword>
<proteinExistence type="inferred from homology"/>
<keyword evidence="7" id="KW-0472">Membrane</keyword>
<keyword evidence="7" id="KW-1133">Transmembrane helix</keyword>
<keyword evidence="5 6" id="KW-0326">Glycosidase</keyword>
<dbReference type="Gene3D" id="1.25.40.20">
    <property type="entry name" value="Ankyrin repeat-containing domain"/>
    <property type="match status" value="1"/>
</dbReference>
<name>A0A0G4FFD0_9ALVE</name>
<accession>A0A0G4FFD0</accession>
<dbReference type="AlphaFoldDB" id="A0A0G4FFD0"/>
<organism evidence="9">
    <name type="scientific">Chromera velia CCMP2878</name>
    <dbReference type="NCBI Taxonomy" id="1169474"/>
    <lineage>
        <taxon>Eukaryota</taxon>
        <taxon>Sar</taxon>
        <taxon>Alveolata</taxon>
        <taxon>Colpodellida</taxon>
        <taxon>Chromeraceae</taxon>
        <taxon>Chromera</taxon>
    </lineage>
</organism>
<dbReference type="GO" id="GO:0005975">
    <property type="term" value="P:carbohydrate metabolic process"/>
    <property type="evidence" value="ECO:0007669"/>
    <property type="project" value="InterPro"/>
</dbReference>
<evidence type="ECO:0000256" key="5">
    <source>
        <dbReference type="ARBA" id="ARBA00023295"/>
    </source>
</evidence>
<comment type="similarity">
    <text evidence="1 6">Belongs to the glycosyl hydrolase 31 family.</text>
</comment>
<dbReference type="SUPFAM" id="SSF48403">
    <property type="entry name" value="Ankyrin repeat"/>
    <property type="match status" value="1"/>
</dbReference>
<dbReference type="Gene3D" id="3.20.20.80">
    <property type="entry name" value="Glycosidases"/>
    <property type="match status" value="1"/>
</dbReference>
<dbReference type="GO" id="GO:0090599">
    <property type="term" value="F:alpha-glucosidase activity"/>
    <property type="evidence" value="ECO:0007669"/>
    <property type="project" value="TreeGrafter"/>
</dbReference>
<dbReference type="InterPro" id="IPR036770">
    <property type="entry name" value="Ankyrin_rpt-contain_sf"/>
</dbReference>
<evidence type="ECO:0000256" key="1">
    <source>
        <dbReference type="ARBA" id="ARBA00007806"/>
    </source>
</evidence>
<protein>
    <recommendedName>
        <fullName evidence="8">Glycoside hydrolase family 31 TIM barrel domain-containing protein</fullName>
    </recommendedName>
</protein>
<sequence length="514" mass="57560">MKRYWCFAQMLLKELGADISRLSSGWPTYPQPPVWGSGSWLGDLIHFGSDYRYPYEKKPEIPEDLFLEIIRVVPLKELETPEQDWGRERRSAFVWRNKRWPLFTAIENKWDEGAKALIERGVRLSAPKGWTGSPSVLSLACQLDLHQTVEALLERGAAVGGESLTGLNKGKPSIIPRCARSLVVSSKVSGEGWEHVSDPFGKRGPPDVIDTNQKGPSSVAIVVTFVGGRNASGLPSHYTDLEILFGDEPYRLFNVDEYGKKENPHTCTYGKEKRGHTAGGLLSPVLWICELFSVDLSLSRHATPWDDGILSKDVRDWTDGFDSLGIPVDTVWMDIGHTDGKRYWTWDPYRFPDPEGMMKKLDDMERRGVILHDPHLKKDDSHFVYKDLLDARGLDSTSVGQRVSEMTALCSQDRAGLESLHGRAPLCNECKDGWYLLRNGSEVRCRECADRKGTLGWAVALFLMIAVLLCGYSAFVAKDTPRFDAVKIMTVFATGSGLLDDVGRPALWPRSICP</sequence>
<evidence type="ECO:0000256" key="6">
    <source>
        <dbReference type="RuleBase" id="RU361185"/>
    </source>
</evidence>
<dbReference type="InterPro" id="IPR017853">
    <property type="entry name" value="GH"/>
</dbReference>
<dbReference type="InterPro" id="IPR000322">
    <property type="entry name" value="Glyco_hydro_31_TIM"/>
</dbReference>